<feature type="non-terminal residue" evidence="1">
    <location>
        <position position="124"/>
    </location>
</feature>
<name>A0A9P1CYK5_9DINO</name>
<dbReference type="EMBL" id="CAMXCT010002877">
    <property type="protein sequence ID" value="CAI4001027.1"/>
    <property type="molecule type" value="Genomic_DNA"/>
</dbReference>
<dbReference type="Proteomes" id="UP001152797">
    <property type="component" value="Unassembled WGS sequence"/>
</dbReference>
<evidence type="ECO:0000313" key="3">
    <source>
        <dbReference type="Proteomes" id="UP001152797"/>
    </source>
</evidence>
<proteinExistence type="predicted"/>
<reference evidence="1" key="1">
    <citation type="submission" date="2022-10" db="EMBL/GenBank/DDBJ databases">
        <authorList>
            <person name="Chen Y."/>
            <person name="Dougan E. K."/>
            <person name="Chan C."/>
            <person name="Rhodes N."/>
            <person name="Thang M."/>
        </authorList>
    </citation>
    <scope>NUCLEOTIDE SEQUENCE</scope>
</reference>
<keyword evidence="3" id="KW-1185">Reference proteome</keyword>
<dbReference type="EMBL" id="CAMXCT030002877">
    <property type="protein sequence ID" value="CAL4788339.1"/>
    <property type="molecule type" value="Genomic_DNA"/>
</dbReference>
<evidence type="ECO:0000313" key="2">
    <source>
        <dbReference type="EMBL" id="CAL1154402.1"/>
    </source>
</evidence>
<organism evidence="1">
    <name type="scientific">Cladocopium goreaui</name>
    <dbReference type="NCBI Taxonomy" id="2562237"/>
    <lineage>
        <taxon>Eukaryota</taxon>
        <taxon>Sar</taxon>
        <taxon>Alveolata</taxon>
        <taxon>Dinophyceae</taxon>
        <taxon>Suessiales</taxon>
        <taxon>Symbiodiniaceae</taxon>
        <taxon>Cladocopium</taxon>
    </lineage>
</organism>
<dbReference type="AlphaFoldDB" id="A0A9P1CYK5"/>
<sequence length="124" mass="14311">ADDLALVLQSLRSFAASLTKIVAEKREEQKAREKLAAKWKAHEEKLLESLIDTFKKKCMREAELERCEASISFASLVREISEFPTHVIVDSQHLVENWGDGAASWWYYVPWSCFFIQHTSAHSR</sequence>
<reference evidence="2" key="2">
    <citation type="submission" date="2024-04" db="EMBL/GenBank/DDBJ databases">
        <authorList>
            <person name="Chen Y."/>
            <person name="Shah S."/>
            <person name="Dougan E. K."/>
            <person name="Thang M."/>
            <person name="Chan C."/>
        </authorList>
    </citation>
    <scope>NUCLEOTIDE SEQUENCE [LARGE SCALE GENOMIC DNA]</scope>
</reference>
<dbReference type="EMBL" id="CAMXCT020002877">
    <property type="protein sequence ID" value="CAL1154402.1"/>
    <property type="molecule type" value="Genomic_DNA"/>
</dbReference>
<comment type="caution">
    <text evidence="1">The sequence shown here is derived from an EMBL/GenBank/DDBJ whole genome shotgun (WGS) entry which is preliminary data.</text>
</comment>
<accession>A0A9P1CYK5</accession>
<protein>
    <submittedName>
        <fullName evidence="1">Uncharacterized protein</fullName>
    </submittedName>
</protein>
<gene>
    <name evidence="1" type="ORF">C1SCF055_LOCUS27104</name>
</gene>
<evidence type="ECO:0000313" key="1">
    <source>
        <dbReference type="EMBL" id="CAI4001027.1"/>
    </source>
</evidence>